<dbReference type="Proteomes" id="UP000663887">
    <property type="component" value="Unassembled WGS sequence"/>
</dbReference>
<comment type="caution">
    <text evidence="1">The sequence shown here is derived from an EMBL/GenBank/DDBJ whole genome shotgun (WGS) entry which is preliminary data.</text>
</comment>
<name>A0A816SS44_9BILA</name>
<evidence type="ECO:0000313" key="1">
    <source>
        <dbReference type="EMBL" id="CAF2087202.1"/>
    </source>
</evidence>
<dbReference type="EMBL" id="CAJNRG010006568">
    <property type="protein sequence ID" value="CAF2087202.1"/>
    <property type="molecule type" value="Genomic_DNA"/>
</dbReference>
<evidence type="ECO:0000313" key="2">
    <source>
        <dbReference type="Proteomes" id="UP000663887"/>
    </source>
</evidence>
<protein>
    <submittedName>
        <fullName evidence="1">Uncharacterized protein</fullName>
    </submittedName>
</protein>
<sequence>MDEDDFNPETILSDFEAATIKSINSLFQNILQSGACLFHFGQCIWRKIQSLGLQNKYQEDESLHLDIKKIIALAVVSVLDVIKAFNLIDDDFLGYFEKTLIGEPKKRVANLPRSKNAIEGWHNAFAKRVAIVHPTITKLTEKIRREQSKFEVDIAQIRQGQEPKPKKLKYRKLDERIKRLVDDYGNVDLGDYLKGLAVNMSL</sequence>
<reference evidence="1" key="1">
    <citation type="submission" date="2021-02" db="EMBL/GenBank/DDBJ databases">
        <authorList>
            <person name="Nowell W R."/>
        </authorList>
    </citation>
    <scope>NUCLEOTIDE SEQUENCE</scope>
</reference>
<proteinExistence type="predicted"/>
<organism evidence="1 2">
    <name type="scientific">Rotaria magnacalcarata</name>
    <dbReference type="NCBI Taxonomy" id="392030"/>
    <lineage>
        <taxon>Eukaryota</taxon>
        <taxon>Metazoa</taxon>
        <taxon>Spiralia</taxon>
        <taxon>Gnathifera</taxon>
        <taxon>Rotifera</taxon>
        <taxon>Eurotatoria</taxon>
        <taxon>Bdelloidea</taxon>
        <taxon>Philodinida</taxon>
        <taxon>Philodinidae</taxon>
        <taxon>Rotaria</taxon>
    </lineage>
</organism>
<accession>A0A816SS44</accession>
<dbReference type="AlphaFoldDB" id="A0A816SS44"/>
<gene>
    <name evidence="1" type="ORF">XDN619_LOCUS15880</name>
</gene>